<name>A0A2S9IFM1_9GAMM</name>
<comment type="caution">
    <text evidence="2">The sequence shown here is derived from an EMBL/GenBank/DDBJ whole genome shotgun (WGS) entry which is preliminary data.</text>
</comment>
<protein>
    <submittedName>
        <fullName evidence="2">Uncharacterized protein</fullName>
    </submittedName>
</protein>
<dbReference type="EMBL" id="PDET01000002">
    <property type="protein sequence ID" value="PRD16596.1"/>
    <property type="molecule type" value="Genomic_DNA"/>
</dbReference>
<gene>
    <name evidence="2" type="ORF">CQW29_02715</name>
</gene>
<dbReference type="RefSeq" id="WP_105591176.1">
    <property type="nucleotide sequence ID" value="NZ_PDET01000002.1"/>
</dbReference>
<sequence>MPVSLKIIPPPAWRPAPIRFGYWFSALGALIVNAAVVGLAFDRQDEGTKFWMLFPAAIMLIWLLVFVLRLLFWLFQHNYADGWDRRREETFLLETRRGRRALQILHVNVDIPLPEEPEQSPVTLLMKGPSILKSQPRRGRKDFCLHTYLPSLLVRHGSDDSSEPEQQDLMVFRDRLQKMLADVAIELASFSPKQTLSVLFEAETSILPRRFIPVWHDSLKEAGIAQPIEYVDGHGVQFIDEWLDNRINDKSLLLVIAAQVAPEMHQGSTEAMVALLLGNRLTQNTIPPLALLHRPERTEPKFIDEGIVQAADWVPLEVGKVKHVWLSGLTVEEASAVIPAMVLPLLSGVSSLKGRHNTDLIIGHAGCVSPWLAAAMATLAAKQTDSPQLAISADRGTGTLWIQAITSV</sequence>
<feature type="transmembrane region" description="Helical" evidence="1">
    <location>
        <begin position="53"/>
        <end position="75"/>
    </location>
</feature>
<reference evidence="2 3" key="1">
    <citation type="submission" date="2017-10" db="EMBL/GenBank/DDBJ databases">
        <title>Draft genome of two endophytic bacteria isolated from 'guarana' Paullinia cupana (Mart.) Ducke.</title>
        <authorList>
            <person name="Siqueira K.A."/>
            <person name="Liotti R.G."/>
            <person name="Mendes T.A."/>
            <person name="Soares M.A."/>
        </authorList>
    </citation>
    <scope>NUCLEOTIDE SEQUENCE [LARGE SCALE GENOMIC DNA]</scope>
    <source>
        <strain evidence="2 3">342</strain>
    </source>
</reference>
<dbReference type="AlphaFoldDB" id="A0A2S9IFM1"/>
<keyword evidence="1" id="KW-0472">Membrane</keyword>
<keyword evidence="3" id="KW-1185">Reference proteome</keyword>
<proteinExistence type="predicted"/>
<keyword evidence="1" id="KW-1133">Transmembrane helix</keyword>
<organism evidence="2 3">
    <name type="scientific">Pantoea coffeiphila</name>
    <dbReference type="NCBI Taxonomy" id="1465635"/>
    <lineage>
        <taxon>Bacteria</taxon>
        <taxon>Pseudomonadati</taxon>
        <taxon>Pseudomonadota</taxon>
        <taxon>Gammaproteobacteria</taxon>
        <taxon>Enterobacterales</taxon>
        <taxon>Erwiniaceae</taxon>
        <taxon>Pantoea</taxon>
    </lineage>
</organism>
<evidence type="ECO:0000313" key="2">
    <source>
        <dbReference type="EMBL" id="PRD16596.1"/>
    </source>
</evidence>
<dbReference type="Proteomes" id="UP000239181">
    <property type="component" value="Unassembled WGS sequence"/>
</dbReference>
<dbReference type="OrthoDB" id="7032446at2"/>
<feature type="transmembrane region" description="Helical" evidence="1">
    <location>
        <begin position="20"/>
        <end position="41"/>
    </location>
</feature>
<keyword evidence="1" id="KW-0812">Transmembrane</keyword>
<evidence type="ECO:0000256" key="1">
    <source>
        <dbReference type="SAM" id="Phobius"/>
    </source>
</evidence>
<accession>A0A2S9IFM1</accession>
<evidence type="ECO:0000313" key="3">
    <source>
        <dbReference type="Proteomes" id="UP000239181"/>
    </source>
</evidence>